<gene>
    <name evidence="1" type="ORF">K0O23_12175</name>
</gene>
<name>A0ABS7CVJ3_9BACT</name>
<evidence type="ECO:0008006" key="3">
    <source>
        <dbReference type="Google" id="ProtNLM"/>
    </source>
</evidence>
<dbReference type="EMBL" id="JAHYXK010000009">
    <property type="protein sequence ID" value="MBW7467825.1"/>
    <property type="molecule type" value="Genomic_DNA"/>
</dbReference>
<accession>A0ABS7CVJ3</accession>
<protein>
    <recommendedName>
        <fullName evidence="3">SpoIIAA-like</fullName>
    </recommendedName>
</protein>
<sequence>MKPNPSFCFMDIPHTLLRMDYNPALDLLKVEWPPYGSLSVPEFEHALEHLVETLRLYYIPRLLVDARRVTTVADEPDQLDLGIRFLQALEATRVRKVARLVADTASRDVQSRRQAGEKAASYQFQTFARLEVALAWLRD</sequence>
<keyword evidence="2" id="KW-1185">Reference proteome</keyword>
<evidence type="ECO:0000313" key="1">
    <source>
        <dbReference type="EMBL" id="MBW7467825.1"/>
    </source>
</evidence>
<organism evidence="1 2">
    <name type="scientific">Pontibacter aydingkolensis</name>
    <dbReference type="NCBI Taxonomy" id="1911536"/>
    <lineage>
        <taxon>Bacteria</taxon>
        <taxon>Pseudomonadati</taxon>
        <taxon>Bacteroidota</taxon>
        <taxon>Cytophagia</taxon>
        <taxon>Cytophagales</taxon>
        <taxon>Hymenobacteraceae</taxon>
        <taxon>Pontibacter</taxon>
    </lineage>
</organism>
<evidence type="ECO:0000313" key="2">
    <source>
        <dbReference type="Proteomes" id="UP000813018"/>
    </source>
</evidence>
<proteinExistence type="predicted"/>
<reference evidence="1 2" key="1">
    <citation type="journal article" date="2016" name="Int. J. Syst. Evol. Microbiol.">
        <title>Pontibacter aydingkolensis sp. nov., isolated from soil of a salt lake.</title>
        <authorList>
            <person name="Osman G."/>
            <person name="Zhang T."/>
            <person name="Lou K."/>
            <person name="Gao Y."/>
            <person name="Chang W."/>
            <person name="Lin Q."/>
            <person name="Yang H.M."/>
            <person name="Huo X.D."/>
            <person name="Wang N."/>
        </authorList>
    </citation>
    <scope>NUCLEOTIDE SEQUENCE [LARGE SCALE GENOMIC DNA]</scope>
    <source>
        <strain evidence="1 2">KACC 19255</strain>
    </source>
</reference>
<comment type="caution">
    <text evidence="1">The sequence shown here is derived from an EMBL/GenBank/DDBJ whole genome shotgun (WGS) entry which is preliminary data.</text>
</comment>
<dbReference type="Proteomes" id="UP000813018">
    <property type="component" value="Unassembled WGS sequence"/>
</dbReference>